<dbReference type="STRING" id="1317121.ATO11_16030"/>
<dbReference type="SFLD" id="SFLDS00019">
    <property type="entry name" value="Glutathione_Transferase_(cytos"/>
    <property type="match status" value="1"/>
</dbReference>
<comment type="caution">
    <text evidence="5">The sequence shown here is derived from an EMBL/GenBank/DDBJ whole genome shotgun (WGS) entry which is preliminary data.</text>
</comment>
<comment type="similarity">
    <text evidence="1">Belongs to the GST superfamily.</text>
</comment>
<evidence type="ECO:0000259" key="3">
    <source>
        <dbReference type="PROSITE" id="PS50404"/>
    </source>
</evidence>
<evidence type="ECO:0000313" key="5">
    <source>
        <dbReference type="EMBL" id="KNG92539.1"/>
    </source>
</evidence>
<gene>
    <name evidence="5" type="ORF">ATO11_16030</name>
</gene>
<dbReference type="FunFam" id="3.40.30.10:FF:000039">
    <property type="entry name" value="Glutathione S-transferase domain"/>
    <property type="match status" value="1"/>
</dbReference>
<evidence type="ECO:0000259" key="4">
    <source>
        <dbReference type="PROSITE" id="PS50405"/>
    </source>
</evidence>
<dbReference type="PANTHER" id="PTHR44051:SF19">
    <property type="entry name" value="DISULFIDE-BOND OXIDOREDUCTASE YFCG"/>
    <property type="match status" value="1"/>
</dbReference>
<dbReference type="PROSITE" id="PS50404">
    <property type="entry name" value="GST_NTER"/>
    <property type="match status" value="1"/>
</dbReference>
<dbReference type="Proteomes" id="UP000036938">
    <property type="component" value="Unassembled WGS sequence"/>
</dbReference>
<evidence type="ECO:0000313" key="6">
    <source>
        <dbReference type="Proteomes" id="UP000036938"/>
    </source>
</evidence>
<accession>A0A0L1JLB0</accession>
<organism evidence="5 6">
    <name type="scientific">Pseudaestuariivita atlantica</name>
    <dbReference type="NCBI Taxonomy" id="1317121"/>
    <lineage>
        <taxon>Bacteria</taxon>
        <taxon>Pseudomonadati</taxon>
        <taxon>Pseudomonadota</taxon>
        <taxon>Alphaproteobacteria</taxon>
        <taxon>Rhodobacterales</taxon>
        <taxon>Paracoccaceae</taxon>
        <taxon>Pseudaestuariivita</taxon>
    </lineage>
</organism>
<dbReference type="InterPro" id="IPR036249">
    <property type="entry name" value="Thioredoxin-like_sf"/>
</dbReference>
<evidence type="ECO:0000256" key="2">
    <source>
        <dbReference type="ARBA" id="ARBA00022679"/>
    </source>
</evidence>
<dbReference type="GO" id="GO:0016740">
    <property type="term" value="F:transferase activity"/>
    <property type="evidence" value="ECO:0007669"/>
    <property type="project" value="UniProtKB-KW"/>
</dbReference>
<dbReference type="InterPro" id="IPR040079">
    <property type="entry name" value="Glutathione_S-Trfase"/>
</dbReference>
<proteinExistence type="inferred from homology"/>
<dbReference type="Gene3D" id="1.20.1050.10">
    <property type="match status" value="1"/>
</dbReference>
<sequence>MLTVYGRRSSSNVQLVMWAIGEMGLAHERLEYGHGYAPLDTPDFLAMNPNGGIPVLRDGDLTLFEAGAIFRYLCARYGDDTLWPADPARRAPLDVWAEWGKLTFAPTLGRIFAYEVRTRPEDQDPAELAGASRAVARLARILDARLGQGPWLAGEAFTFADMGVGHVLYRYHIFDWERPDLPNLSAYYDRLQTRAAFRDHAMVPVDELRGSYWMPRP</sequence>
<evidence type="ECO:0008006" key="7">
    <source>
        <dbReference type="Google" id="ProtNLM"/>
    </source>
</evidence>
<dbReference type="RefSeq" id="WP_050531923.1">
    <property type="nucleotide sequence ID" value="NZ_AQQZ01000008.1"/>
</dbReference>
<dbReference type="Gene3D" id="3.40.30.10">
    <property type="entry name" value="Glutaredoxin"/>
    <property type="match status" value="1"/>
</dbReference>
<dbReference type="AlphaFoldDB" id="A0A0L1JLB0"/>
<dbReference type="InterPro" id="IPR004045">
    <property type="entry name" value="Glutathione_S-Trfase_N"/>
</dbReference>
<dbReference type="Pfam" id="PF13410">
    <property type="entry name" value="GST_C_2"/>
    <property type="match status" value="1"/>
</dbReference>
<dbReference type="PANTHER" id="PTHR44051">
    <property type="entry name" value="GLUTATHIONE S-TRANSFERASE-RELATED"/>
    <property type="match status" value="1"/>
</dbReference>
<feature type="domain" description="GST N-terminal" evidence="3">
    <location>
        <begin position="1"/>
        <end position="81"/>
    </location>
</feature>
<keyword evidence="6" id="KW-1185">Reference proteome</keyword>
<protein>
    <recommendedName>
        <fullName evidence="7">Glutathione S-transferase</fullName>
    </recommendedName>
</protein>
<name>A0A0L1JLB0_9RHOB</name>
<dbReference type="OrthoDB" id="9810080at2"/>
<dbReference type="Pfam" id="PF02798">
    <property type="entry name" value="GST_N"/>
    <property type="match status" value="1"/>
</dbReference>
<dbReference type="EMBL" id="AQQZ01000008">
    <property type="protein sequence ID" value="KNG92539.1"/>
    <property type="molecule type" value="Genomic_DNA"/>
</dbReference>
<dbReference type="CDD" id="cd03047">
    <property type="entry name" value="GST_N_2"/>
    <property type="match status" value="1"/>
</dbReference>
<dbReference type="InterPro" id="IPR010987">
    <property type="entry name" value="Glutathione-S-Trfase_C-like"/>
</dbReference>
<evidence type="ECO:0000256" key="1">
    <source>
        <dbReference type="ARBA" id="ARBA00007409"/>
    </source>
</evidence>
<dbReference type="SFLD" id="SFLDG00358">
    <property type="entry name" value="Main_(cytGST)"/>
    <property type="match status" value="1"/>
</dbReference>
<dbReference type="SFLD" id="SFLDG01150">
    <property type="entry name" value="Main.1:_Beta-like"/>
    <property type="match status" value="1"/>
</dbReference>
<dbReference type="PROSITE" id="PS50405">
    <property type="entry name" value="GST_CTER"/>
    <property type="match status" value="1"/>
</dbReference>
<dbReference type="SUPFAM" id="SSF52833">
    <property type="entry name" value="Thioredoxin-like"/>
    <property type="match status" value="1"/>
</dbReference>
<keyword evidence="2" id="KW-0808">Transferase</keyword>
<dbReference type="SUPFAM" id="SSF47616">
    <property type="entry name" value="GST C-terminal domain-like"/>
    <property type="match status" value="1"/>
</dbReference>
<reference evidence="5 6" key="1">
    <citation type="journal article" date="2015" name="Int. J. Syst. Evol. Microbiol.">
        <title>Aestuariivita atlantica sp. nov., isolated from deep sea sediment of the Atlantic Ocean.</title>
        <authorList>
            <person name="Li G."/>
            <person name="Lai Q."/>
            <person name="Du Y."/>
            <person name="Liu X."/>
            <person name="Sun F."/>
            <person name="Shao Z."/>
        </authorList>
    </citation>
    <scope>NUCLEOTIDE SEQUENCE [LARGE SCALE GENOMIC DNA]</scope>
    <source>
        <strain evidence="5 6">22II-S11-z3</strain>
    </source>
</reference>
<dbReference type="InterPro" id="IPR036282">
    <property type="entry name" value="Glutathione-S-Trfase_C_sf"/>
</dbReference>
<feature type="domain" description="GST C-terminal" evidence="4">
    <location>
        <begin position="86"/>
        <end position="217"/>
    </location>
</feature>